<comment type="caution">
    <text evidence="1">The sequence shown here is derived from an EMBL/GenBank/DDBJ whole genome shotgun (WGS) entry which is preliminary data.</text>
</comment>
<keyword evidence="2" id="KW-1185">Reference proteome</keyword>
<evidence type="ECO:0000313" key="1">
    <source>
        <dbReference type="EMBL" id="SAL79065.1"/>
    </source>
</evidence>
<proteinExistence type="predicted"/>
<reference evidence="1" key="1">
    <citation type="submission" date="2016-01" db="EMBL/GenBank/DDBJ databases">
        <authorList>
            <person name="Peeters C."/>
        </authorList>
    </citation>
    <scope>NUCLEOTIDE SEQUENCE [LARGE SCALE GENOMIC DNA]</scope>
    <source>
        <strain evidence="1">LMG 22937</strain>
    </source>
</reference>
<dbReference type="OrthoDB" id="8685535at2"/>
<name>A0A158KDD9_9BURK</name>
<organism evidence="1 2">
    <name type="scientific">Caballeronia terrestris</name>
    <dbReference type="NCBI Taxonomy" id="1226301"/>
    <lineage>
        <taxon>Bacteria</taxon>
        <taxon>Pseudomonadati</taxon>
        <taxon>Pseudomonadota</taxon>
        <taxon>Betaproteobacteria</taxon>
        <taxon>Burkholderiales</taxon>
        <taxon>Burkholderiaceae</taxon>
        <taxon>Caballeronia</taxon>
    </lineage>
</organism>
<dbReference type="AlphaFoldDB" id="A0A158KDD9"/>
<sequence length="125" mass="13692">MSEGADDFPLNANGAAYTSWQDRHGVPLSYVGEKLGRAIEDLHRHARRCQGGRDDLRGALFHLLVAYLGLHNMLGKANDHTLTNRLLDGSSENLGTWLRLVDREGDVYGLASLDDSGEANFGDRG</sequence>
<gene>
    <name evidence="1" type="ORF">AWB67_05382</name>
</gene>
<protein>
    <submittedName>
        <fullName evidence="1">Uncharacterized protein</fullName>
    </submittedName>
</protein>
<evidence type="ECO:0000313" key="2">
    <source>
        <dbReference type="Proteomes" id="UP000054925"/>
    </source>
</evidence>
<dbReference type="RefSeq" id="WP_087659227.1">
    <property type="nucleotide sequence ID" value="NZ_FCOL02000047.1"/>
</dbReference>
<dbReference type="EMBL" id="FCOL02000047">
    <property type="protein sequence ID" value="SAL79065.1"/>
    <property type="molecule type" value="Genomic_DNA"/>
</dbReference>
<accession>A0A158KDD9</accession>
<dbReference type="Proteomes" id="UP000054925">
    <property type="component" value="Unassembled WGS sequence"/>
</dbReference>